<proteinExistence type="inferred from homology"/>
<keyword evidence="3 12" id="KW-0808">Transferase</keyword>
<dbReference type="PANTHER" id="PTHR11276">
    <property type="entry name" value="DNA POLYMERASE TYPE-X FAMILY MEMBER"/>
    <property type="match status" value="1"/>
</dbReference>
<keyword evidence="6 12" id="KW-0227">DNA damage</keyword>
<dbReference type="InterPro" id="IPR028207">
    <property type="entry name" value="DNA_pol_B_palm_palm"/>
</dbReference>
<dbReference type="InterPro" id="IPR002008">
    <property type="entry name" value="DNA_pol_X_beta-like"/>
</dbReference>
<keyword evidence="4 12" id="KW-0548">Nucleotidyltransferase</keyword>
<dbReference type="InterPro" id="IPR043519">
    <property type="entry name" value="NT_sf"/>
</dbReference>
<dbReference type="Gene3D" id="1.10.150.20">
    <property type="entry name" value="5' to 3' exonuclease, C-terminal subdomain"/>
    <property type="match status" value="1"/>
</dbReference>
<dbReference type="Gene3D" id="3.30.460.10">
    <property type="entry name" value="Beta Polymerase, domain 2"/>
    <property type="match status" value="1"/>
</dbReference>
<comment type="similarity">
    <text evidence="12">Belongs to the DNA polymerase type-X family.</text>
</comment>
<evidence type="ECO:0000256" key="3">
    <source>
        <dbReference type="ARBA" id="ARBA00022679"/>
    </source>
</evidence>
<dbReference type="InterPro" id="IPR018944">
    <property type="entry name" value="DNA_pol_lambd_fingers_domain"/>
</dbReference>
<dbReference type="SUPFAM" id="SSF81301">
    <property type="entry name" value="Nucleotidyltransferase"/>
    <property type="match status" value="1"/>
</dbReference>
<dbReference type="Gene3D" id="1.10.150.110">
    <property type="entry name" value="DNA polymerase beta, N-terminal domain-like"/>
    <property type="match status" value="1"/>
</dbReference>
<dbReference type="SUPFAM" id="SSF81585">
    <property type="entry name" value="PsbU/PolX domain-like"/>
    <property type="match status" value="1"/>
</dbReference>
<dbReference type="GO" id="GO:0005634">
    <property type="term" value="C:nucleus"/>
    <property type="evidence" value="ECO:0007669"/>
    <property type="project" value="UniProtKB-SubCell"/>
</dbReference>
<dbReference type="GO" id="GO:0003677">
    <property type="term" value="F:DNA binding"/>
    <property type="evidence" value="ECO:0007669"/>
    <property type="project" value="UniProtKB-UniRule"/>
</dbReference>
<gene>
    <name evidence="15" type="ORF">AB675_6480</name>
</gene>
<dbReference type="Pfam" id="PF14791">
    <property type="entry name" value="DNA_pol_B_thumb"/>
    <property type="match status" value="1"/>
</dbReference>
<evidence type="ECO:0000256" key="9">
    <source>
        <dbReference type="ARBA" id="ARBA00023239"/>
    </source>
</evidence>
<keyword evidence="12" id="KW-0539">Nucleus</keyword>
<dbReference type="PRINTS" id="PR00870">
    <property type="entry name" value="DNAPOLXBETA"/>
</dbReference>
<dbReference type="Pfam" id="PF14716">
    <property type="entry name" value="HHH_8"/>
    <property type="match status" value="1"/>
</dbReference>
<dbReference type="Proteomes" id="UP000038010">
    <property type="component" value="Unassembled WGS sequence"/>
</dbReference>
<evidence type="ECO:0000256" key="6">
    <source>
        <dbReference type="ARBA" id="ARBA00022763"/>
    </source>
</evidence>
<keyword evidence="2" id="KW-0237">DNA synthesis</keyword>
<dbReference type="GO" id="GO:0003887">
    <property type="term" value="F:DNA-directed DNA polymerase activity"/>
    <property type="evidence" value="ECO:0007669"/>
    <property type="project" value="UniProtKB-UniRule"/>
</dbReference>
<comment type="caution">
    <text evidence="15">The sequence shown here is derived from an EMBL/GenBank/DDBJ whole genome shotgun (WGS) entry which is preliminary data.</text>
</comment>
<comment type="catalytic activity">
    <reaction evidence="10 12">
        <text>DNA(n) + a 2'-deoxyribonucleoside 5'-triphosphate = DNA(n+1) + diphosphate</text>
        <dbReference type="Rhea" id="RHEA:22508"/>
        <dbReference type="Rhea" id="RHEA-COMP:17339"/>
        <dbReference type="Rhea" id="RHEA-COMP:17340"/>
        <dbReference type="ChEBI" id="CHEBI:33019"/>
        <dbReference type="ChEBI" id="CHEBI:61560"/>
        <dbReference type="ChEBI" id="CHEBI:173112"/>
        <dbReference type="EC" id="2.7.7.7"/>
    </reaction>
</comment>
<dbReference type="InterPro" id="IPR002054">
    <property type="entry name" value="DNA-dir_DNA_pol_X"/>
</dbReference>
<comment type="subcellular location">
    <subcellularLocation>
        <location evidence="12">Nucleus</location>
    </subcellularLocation>
</comment>
<dbReference type="InterPro" id="IPR001357">
    <property type="entry name" value="BRCT_dom"/>
</dbReference>
<dbReference type="Gene3D" id="3.40.50.10190">
    <property type="entry name" value="BRCT domain"/>
    <property type="match status" value="1"/>
</dbReference>
<feature type="region of interest" description="Disordered" evidence="13">
    <location>
        <begin position="1"/>
        <end position="111"/>
    </location>
</feature>
<accession>A0A0N1HZ36</accession>
<dbReference type="InterPro" id="IPR010996">
    <property type="entry name" value="HHH_MUS81"/>
</dbReference>
<feature type="region of interest" description="Disordered" evidence="13">
    <location>
        <begin position="218"/>
        <end position="285"/>
    </location>
</feature>
<dbReference type="GO" id="GO:0016829">
    <property type="term" value="F:lyase activity"/>
    <property type="evidence" value="ECO:0007669"/>
    <property type="project" value="UniProtKB-KW"/>
</dbReference>
<dbReference type="InterPro" id="IPR027421">
    <property type="entry name" value="DNA_pol_lamdba_lyase_dom_sf"/>
</dbReference>
<evidence type="ECO:0000256" key="13">
    <source>
        <dbReference type="SAM" id="MobiDB-lite"/>
    </source>
</evidence>
<dbReference type="InterPro" id="IPR022312">
    <property type="entry name" value="DNA_pol_X"/>
</dbReference>
<sequence length="636" mass="70700">MASQRRKAREEFFDRLDQLDDLSDSETQLDTSSGAKDALRPDSTRRSTRSKSVKPSLQKAASSPQVLTAPVPPVTLLPAASAPGRPTASLKRARSDAVPPSSKLKRNAKRKQETVVPAQALIFPPEMCFLFVPNRGLTSLQQSQIDEAEKHGARLAAEFSKNVTHIVVDSNWTLSQALEELPDKCHPTGITMVNWTWVVESLLYGLRDSDQHRFRVKGATGTTSLHQTSSTDKRPAPSTDHDLMVAEPKQRNVGQTTPQKNGRAASEADPELSRNETDKNAQTDDQDELDLLQKEMDKNDPAIEDLMEHDPSSKFEGNYVIEQSSNGNLEHGSFSCMNKNERNRSSSNPNQVTIRLLNQMAEIYDANTADQWRARAFKQAASALARQKELVATEEQAAKIRGIGASIAPKIEEIVTKGRLARLDEANNDPLHKTRVLFSRVYGVGGAQAAAWVAAGYTTLDDLKRYVGLTPNQRIGIEHFDDFETRIPRAEVVQHGLIVDHALKQTDQELKMYIGGSFRRGSPDSGDIDILITKEGAGMEQIQTVVMDTLIPQLKQQGFIVAELASGHWTDKETPSKWMGASVLPGQSIWRRLDILFVPWEELGAALIYWTGNDFFNRSLRLLASRKKMRLNQHGL</sequence>
<keyword evidence="16" id="KW-1185">Reference proteome</keyword>
<dbReference type="GO" id="GO:0046872">
    <property type="term" value="F:metal ion binding"/>
    <property type="evidence" value="ECO:0007669"/>
    <property type="project" value="UniProtKB-UniRule"/>
</dbReference>
<evidence type="ECO:0000259" key="14">
    <source>
        <dbReference type="PROSITE" id="PS50172"/>
    </source>
</evidence>
<reference evidence="15 16" key="1">
    <citation type="submission" date="2015-06" db="EMBL/GenBank/DDBJ databases">
        <title>Draft genome of the ant-associated black yeast Phialophora attae CBS 131958.</title>
        <authorList>
            <person name="Moreno L.F."/>
            <person name="Stielow B.J."/>
            <person name="de Hoog S."/>
            <person name="Vicente V.A."/>
            <person name="Weiss V.A."/>
            <person name="de Vries M."/>
            <person name="Cruz L.M."/>
            <person name="Souza E.M."/>
        </authorList>
    </citation>
    <scope>NUCLEOTIDE SEQUENCE [LARGE SCALE GENOMIC DNA]</scope>
    <source>
        <strain evidence="15 16">CBS 131958</strain>
    </source>
</reference>
<dbReference type="PANTHER" id="PTHR11276:SF28">
    <property type="entry name" value="DNA POLYMERASE LAMBDA"/>
    <property type="match status" value="1"/>
</dbReference>
<dbReference type="Pfam" id="PF10391">
    <property type="entry name" value="DNA_pol_lambd_f"/>
    <property type="match status" value="1"/>
</dbReference>
<evidence type="ECO:0000313" key="16">
    <source>
        <dbReference type="Proteomes" id="UP000038010"/>
    </source>
</evidence>
<dbReference type="PROSITE" id="PS50172">
    <property type="entry name" value="BRCT"/>
    <property type="match status" value="1"/>
</dbReference>
<comment type="cofactor">
    <cofactor evidence="1">
        <name>Mn(2+)</name>
        <dbReference type="ChEBI" id="CHEBI:29035"/>
    </cofactor>
</comment>
<evidence type="ECO:0000256" key="2">
    <source>
        <dbReference type="ARBA" id="ARBA00022634"/>
    </source>
</evidence>
<evidence type="ECO:0000256" key="7">
    <source>
        <dbReference type="ARBA" id="ARBA00022932"/>
    </source>
</evidence>
<dbReference type="InterPro" id="IPR036420">
    <property type="entry name" value="BRCT_dom_sf"/>
</dbReference>
<dbReference type="OrthoDB" id="205514at2759"/>
<evidence type="ECO:0000256" key="12">
    <source>
        <dbReference type="RuleBase" id="RU366014"/>
    </source>
</evidence>
<dbReference type="Pfam" id="PF14792">
    <property type="entry name" value="DNA_pol_B_palm"/>
    <property type="match status" value="1"/>
</dbReference>
<dbReference type="GO" id="GO:0006303">
    <property type="term" value="P:double-strand break repair via nonhomologous end joining"/>
    <property type="evidence" value="ECO:0007669"/>
    <property type="project" value="TreeGrafter"/>
</dbReference>
<evidence type="ECO:0000256" key="5">
    <source>
        <dbReference type="ARBA" id="ARBA00022705"/>
    </source>
</evidence>
<dbReference type="Pfam" id="PF00533">
    <property type="entry name" value="BRCT"/>
    <property type="match status" value="1"/>
</dbReference>
<evidence type="ECO:0000256" key="1">
    <source>
        <dbReference type="ARBA" id="ARBA00001936"/>
    </source>
</evidence>
<organism evidence="15 16">
    <name type="scientific">Cyphellophora attinorum</name>
    <dbReference type="NCBI Taxonomy" id="1664694"/>
    <lineage>
        <taxon>Eukaryota</taxon>
        <taxon>Fungi</taxon>
        <taxon>Dikarya</taxon>
        <taxon>Ascomycota</taxon>
        <taxon>Pezizomycotina</taxon>
        <taxon>Eurotiomycetes</taxon>
        <taxon>Chaetothyriomycetidae</taxon>
        <taxon>Chaetothyriales</taxon>
        <taxon>Cyphellophoraceae</taxon>
        <taxon>Cyphellophora</taxon>
    </lineage>
</organism>
<keyword evidence="9" id="KW-0456">Lyase</keyword>
<dbReference type="Gene3D" id="3.30.210.10">
    <property type="entry name" value="DNA polymerase, thumb domain"/>
    <property type="match status" value="1"/>
</dbReference>
<dbReference type="InterPro" id="IPR029398">
    <property type="entry name" value="PolB_thumb"/>
</dbReference>
<keyword evidence="8 12" id="KW-0234">DNA repair</keyword>
<dbReference type="RefSeq" id="XP_018003895.1">
    <property type="nucleotide sequence ID" value="XM_018146776.1"/>
</dbReference>
<evidence type="ECO:0000256" key="11">
    <source>
        <dbReference type="PIRSR" id="PIRSR622312-50"/>
    </source>
</evidence>
<evidence type="ECO:0000256" key="4">
    <source>
        <dbReference type="ARBA" id="ARBA00022695"/>
    </source>
</evidence>
<feature type="domain" description="BRCT" evidence="14">
    <location>
        <begin position="148"/>
        <end position="202"/>
    </location>
</feature>
<dbReference type="EMBL" id="LFJN01000004">
    <property type="protein sequence ID" value="KPI43932.1"/>
    <property type="molecule type" value="Genomic_DNA"/>
</dbReference>
<dbReference type="AlphaFoldDB" id="A0A0N1HZ36"/>
<feature type="compositionally biased region" description="Basic and acidic residues" evidence="13">
    <location>
        <begin position="231"/>
        <end position="250"/>
    </location>
</feature>
<evidence type="ECO:0000256" key="10">
    <source>
        <dbReference type="ARBA" id="ARBA00049244"/>
    </source>
</evidence>
<comment type="function">
    <text evidence="12">DNA polymerase that functions in several pathways of DNA repair. Involved in base excision repair (BER) responsible for repair of lesions that give rise to abasic (AP) sites in DNA. Also contributes to DNA double-strand break repair by non-homologous end joining and homologous recombination. Has both template-dependent and template-independent (terminal transferase) DNA polymerase activities. Has also a 5'-deoxyribose-5-phosphate lyase (dRP lyase) activity.</text>
</comment>
<evidence type="ECO:0000313" key="15">
    <source>
        <dbReference type="EMBL" id="KPI43932.1"/>
    </source>
</evidence>
<dbReference type="SUPFAM" id="SSF52113">
    <property type="entry name" value="BRCT domain"/>
    <property type="match status" value="1"/>
</dbReference>
<feature type="compositionally biased region" description="Basic and acidic residues" evidence="13">
    <location>
        <begin position="271"/>
        <end position="282"/>
    </location>
</feature>
<dbReference type="InterPro" id="IPR037160">
    <property type="entry name" value="DNA_Pol_thumb_sf"/>
</dbReference>
<dbReference type="EC" id="2.7.7.7" evidence="12"/>
<feature type="compositionally biased region" description="Polar residues" evidence="13">
    <location>
        <begin position="220"/>
        <end position="230"/>
    </location>
</feature>
<name>A0A0N1HZ36_9EURO</name>
<dbReference type="FunFam" id="1.10.150.110:FF:000005">
    <property type="entry name" value="DNA polymerase POL4"/>
    <property type="match status" value="1"/>
</dbReference>
<feature type="compositionally biased region" description="Basic and acidic residues" evidence="13">
    <location>
        <begin position="8"/>
        <end position="18"/>
    </location>
</feature>
<protein>
    <recommendedName>
        <fullName evidence="12">DNA polymerase</fullName>
        <ecNumber evidence="12">2.7.7.7</ecNumber>
    </recommendedName>
</protein>
<dbReference type="GeneID" id="28738656"/>
<dbReference type="PRINTS" id="PR00869">
    <property type="entry name" value="DNAPOLX"/>
</dbReference>
<dbReference type="STRING" id="1664694.A0A0N1HZ36"/>
<dbReference type="SUPFAM" id="SSF47802">
    <property type="entry name" value="DNA polymerase beta, N-terminal domain-like"/>
    <property type="match status" value="1"/>
</dbReference>
<dbReference type="VEuPathDB" id="FungiDB:AB675_6480"/>
<dbReference type="SMART" id="SM00483">
    <property type="entry name" value="POLXc"/>
    <property type="match status" value="1"/>
</dbReference>
<keyword evidence="5" id="KW-0235">DNA replication</keyword>
<evidence type="ECO:0000256" key="8">
    <source>
        <dbReference type="ARBA" id="ARBA00023204"/>
    </source>
</evidence>
<feature type="active site" description="Nucleophile; Schiff-base intermediate with DNA; for 5'-dRP lyase activity" evidence="11">
    <location>
        <position position="410"/>
    </location>
</feature>
<keyword evidence="7 12" id="KW-0239">DNA-directed DNA polymerase</keyword>
<dbReference type="CDD" id="cd00141">
    <property type="entry name" value="NT_POLXc"/>
    <property type="match status" value="1"/>
</dbReference>